<feature type="transmembrane region" description="Helical" evidence="6">
    <location>
        <begin position="70"/>
        <end position="89"/>
    </location>
</feature>
<comment type="subcellular location">
    <subcellularLocation>
        <location evidence="1">Membrane</location>
        <topology evidence="1">Multi-pass membrane protein</topology>
    </subcellularLocation>
</comment>
<keyword evidence="4 6" id="KW-1133">Transmembrane helix</keyword>
<dbReference type="AlphaFoldDB" id="A0A5C6RL51"/>
<dbReference type="Pfam" id="PF04241">
    <property type="entry name" value="DUF423"/>
    <property type="match status" value="1"/>
</dbReference>
<evidence type="ECO:0000256" key="5">
    <source>
        <dbReference type="ARBA" id="ARBA00023136"/>
    </source>
</evidence>
<evidence type="ECO:0000313" key="8">
    <source>
        <dbReference type="EMBL" id="TXB62973.1"/>
    </source>
</evidence>
<evidence type="ECO:0000256" key="6">
    <source>
        <dbReference type="SAM" id="Phobius"/>
    </source>
</evidence>
<organism evidence="8 9">
    <name type="scientific">Phaeodactylibacter luteus</name>
    <dbReference type="NCBI Taxonomy" id="1564516"/>
    <lineage>
        <taxon>Bacteria</taxon>
        <taxon>Pseudomonadati</taxon>
        <taxon>Bacteroidota</taxon>
        <taxon>Saprospiria</taxon>
        <taxon>Saprospirales</taxon>
        <taxon>Haliscomenobacteraceae</taxon>
        <taxon>Phaeodactylibacter</taxon>
    </lineage>
</organism>
<name>A0A5C6RL51_9BACT</name>
<dbReference type="InterPro" id="IPR006696">
    <property type="entry name" value="DUF423"/>
</dbReference>
<keyword evidence="9" id="KW-1185">Reference proteome</keyword>
<feature type="transmembrane region" description="Helical" evidence="6">
    <location>
        <begin position="101"/>
        <end position="125"/>
    </location>
</feature>
<accession>A0A5C6RL51</accession>
<gene>
    <name evidence="8" type="ORF">FRY97_11575</name>
</gene>
<comment type="caution">
    <text evidence="8">The sequence shown here is derived from an EMBL/GenBank/DDBJ whole genome shotgun (WGS) entry which is preliminary data.</text>
</comment>
<feature type="transmembrane region" description="Helical" evidence="6">
    <location>
        <begin position="45"/>
        <end position="63"/>
    </location>
</feature>
<keyword evidence="7" id="KW-0732">Signal</keyword>
<evidence type="ECO:0000256" key="7">
    <source>
        <dbReference type="SAM" id="SignalP"/>
    </source>
</evidence>
<comment type="similarity">
    <text evidence="2">Belongs to the UPF0382 family.</text>
</comment>
<proteinExistence type="inferred from homology"/>
<protein>
    <submittedName>
        <fullName evidence="8">DUF423 domain-containing protein</fullName>
    </submittedName>
</protein>
<dbReference type="PANTHER" id="PTHR43461">
    <property type="entry name" value="TRANSMEMBRANE PROTEIN 256"/>
    <property type="match status" value="1"/>
</dbReference>
<keyword evidence="5 6" id="KW-0472">Membrane</keyword>
<evidence type="ECO:0000256" key="2">
    <source>
        <dbReference type="ARBA" id="ARBA00009694"/>
    </source>
</evidence>
<dbReference type="EMBL" id="VOOR01000021">
    <property type="protein sequence ID" value="TXB62973.1"/>
    <property type="molecule type" value="Genomic_DNA"/>
</dbReference>
<dbReference type="RefSeq" id="WP_147167693.1">
    <property type="nucleotide sequence ID" value="NZ_VOOR01000021.1"/>
</dbReference>
<keyword evidence="3 6" id="KW-0812">Transmembrane</keyword>
<dbReference type="Proteomes" id="UP000321580">
    <property type="component" value="Unassembled WGS sequence"/>
</dbReference>
<feature type="signal peptide" evidence="7">
    <location>
        <begin position="1"/>
        <end position="26"/>
    </location>
</feature>
<evidence type="ECO:0000313" key="9">
    <source>
        <dbReference type="Proteomes" id="UP000321580"/>
    </source>
</evidence>
<reference evidence="8 9" key="1">
    <citation type="submission" date="2019-08" db="EMBL/GenBank/DDBJ databases">
        <title>Genome of Phaeodactylibacter luteus.</title>
        <authorList>
            <person name="Bowman J.P."/>
        </authorList>
    </citation>
    <scope>NUCLEOTIDE SEQUENCE [LARGE SCALE GENOMIC DNA]</scope>
    <source>
        <strain evidence="8 9">KCTC 42180</strain>
    </source>
</reference>
<dbReference type="OrthoDB" id="9802121at2"/>
<evidence type="ECO:0000256" key="3">
    <source>
        <dbReference type="ARBA" id="ARBA00022692"/>
    </source>
</evidence>
<dbReference type="GO" id="GO:0005886">
    <property type="term" value="C:plasma membrane"/>
    <property type="evidence" value="ECO:0007669"/>
    <property type="project" value="TreeGrafter"/>
</dbReference>
<evidence type="ECO:0000256" key="1">
    <source>
        <dbReference type="ARBA" id="ARBA00004141"/>
    </source>
</evidence>
<evidence type="ECO:0000256" key="4">
    <source>
        <dbReference type="ARBA" id="ARBA00022989"/>
    </source>
</evidence>
<sequence>MRKTFLRLGSLAAMTAVMLGAFGAHALKAALSPEALNTFEIGVRYQFYHALGLIAIGLLLYWRKTNLLHWGGWLFTAGILAFSGSLYLLSARELLGLDVSWIGPVTPIGGVFFIAGWGCLLFATFQDNQKTYRKKHSEN</sequence>
<feature type="chain" id="PRO_5022846314" evidence="7">
    <location>
        <begin position="27"/>
        <end position="139"/>
    </location>
</feature>
<dbReference type="PANTHER" id="PTHR43461:SF1">
    <property type="entry name" value="TRANSMEMBRANE PROTEIN 256"/>
    <property type="match status" value="1"/>
</dbReference>